<evidence type="ECO:0000259" key="2">
    <source>
        <dbReference type="PROSITE" id="PS50181"/>
    </source>
</evidence>
<feature type="compositionally biased region" description="Polar residues" evidence="1">
    <location>
        <begin position="28"/>
        <end position="38"/>
    </location>
</feature>
<feature type="domain" description="F-box" evidence="2">
    <location>
        <begin position="51"/>
        <end position="102"/>
    </location>
</feature>
<protein>
    <recommendedName>
        <fullName evidence="2">F-box domain-containing protein</fullName>
    </recommendedName>
</protein>
<dbReference type="InterPro" id="IPR001810">
    <property type="entry name" value="F-box_dom"/>
</dbReference>
<organism evidence="3">
    <name type="scientific">Oryza brachyantha</name>
    <name type="common">malo sina</name>
    <dbReference type="NCBI Taxonomy" id="4533"/>
    <lineage>
        <taxon>Eukaryota</taxon>
        <taxon>Viridiplantae</taxon>
        <taxon>Streptophyta</taxon>
        <taxon>Embryophyta</taxon>
        <taxon>Tracheophyta</taxon>
        <taxon>Spermatophyta</taxon>
        <taxon>Magnoliopsida</taxon>
        <taxon>Liliopsida</taxon>
        <taxon>Poales</taxon>
        <taxon>Poaceae</taxon>
        <taxon>BOP clade</taxon>
        <taxon>Oryzoideae</taxon>
        <taxon>Oryzeae</taxon>
        <taxon>Oryzinae</taxon>
        <taxon>Oryza</taxon>
    </lineage>
</organism>
<proteinExistence type="predicted"/>
<dbReference type="OMA" id="CQHGRPD"/>
<dbReference type="PANTHER" id="PTHR34709:SF80">
    <property type="entry name" value="F-BOX DOMAIN-CONTAINING PROTEIN"/>
    <property type="match status" value="1"/>
</dbReference>
<dbReference type="InterPro" id="IPR053781">
    <property type="entry name" value="F-box_AtFBL13-like"/>
</dbReference>
<keyword evidence="4" id="KW-1185">Reference proteome</keyword>
<dbReference type="AlphaFoldDB" id="J3MLV5"/>
<dbReference type="Proteomes" id="UP000006038">
    <property type="component" value="Chromosome 7"/>
</dbReference>
<accession>J3MLV5</accession>
<evidence type="ECO:0000256" key="1">
    <source>
        <dbReference type="SAM" id="MobiDB-lite"/>
    </source>
</evidence>
<dbReference type="InterPro" id="IPR036047">
    <property type="entry name" value="F-box-like_dom_sf"/>
</dbReference>
<dbReference type="PANTHER" id="PTHR34709">
    <property type="entry name" value="OS10G0396666 PROTEIN"/>
    <property type="match status" value="1"/>
</dbReference>
<dbReference type="CDD" id="cd22160">
    <property type="entry name" value="F-box_AtFBL13-like"/>
    <property type="match status" value="1"/>
</dbReference>
<name>J3MLV5_ORYBR</name>
<feature type="region of interest" description="Disordered" evidence="1">
    <location>
        <begin position="26"/>
        <end position="53"/>
    </location>
</feature>
<dbReference type="eggNOG" id="ENOG502QWF7">
    <property type="taxonomic scope" value="Eukaryota"/>
</dbReference>
<evidence type="ECO:0000313" key="4">
    <source>
        <dbReference type="Proteomes" id="UP000006038"/>
    </source>
</evidence>
<dbReference type="SUPFAM" id="SSF81383">
    <property type="entry name" value="F-box domain"/>
    <property type="match status" value="1"/>
</dbReference>
<evidence type="ECO:0000313" key="3">
    <source>
        <dbReference type="EnsemblPlants" id="OB07G23870.1"/>
    </source>
</evidence>
<dbReference type="Gramene" id="OB07G23870.1">
    <property type="protein sequence ID" value="OB07G23870.1"/>
    <property type="gene ID" value="OB07G23870"/>
</dbReference>
<dbReference type="PROSITE" id="PS50181">
    <property type="entry name" value="FBOX"/>
    <property type="match status" value="1"/>
</dbReference>
<sequence length="524" mass="57812">MPVLSFLTSVRDSGGTNSSEIRIITPKELTQQHMRNSSNGGGAGDGGDDDVDRISDLPEELIQSILIRLPSTAAAARTSVLSRRWRDVWTRLPSLSFTWECQHGRPDAIEAALAAYSAPTCQHGRPDAIEAALAAYSAPTVPRLAISLGCPYPPRSAVAGWLEFAAWRVAGSLTLNFPRYYCSVDLPVCERATSISIHGQNSLRLPPVGSFAALTALTITGAFLEGGGFEDVLSSSRCPRLQRLKVRGVMLRTAADDDVSIRSGSLERLDFFVHGVARLEVAAPRLRCFRAALEARGDGVPEASIAAPMLEAVDWHGAFDAQRHLFLEAGRRLQRLAVFDVPTAALMRRFHIVDELVLSFGIAPGTQGYRMFLDATIFFARCEVLDLHMTTRRHSFTSAAFHLLNRSAGVRKLMIHLPRMGNKSCIEGCPCSLPDSCKTDKIQLDSLKEVEILGFRGDVHHLKFINLLLKCHVPILKKLYIKVSKDVKSLNKRTSHKIRRIIDDHPDIDVEFNLPLEESVEGYK</sequence>
<reference evidence="3" key="2">
    <citation type="submission" date="2013-04" db="UniProtKB">
        <authorList>
            <consortium name="EnsemblPlants"/>
        </authorList>
    </citation>
    <scope>IDENTIFICATION</scope>
</reference>
<dbReference type="InterPro" id="IPR055312">
    <property type="entry name" value="FBL15-like"/>
</dbReference>
<dbReference type="Pfam" id="PF00646">
    <property type="entry name" value="F-box"/>
    <property type="match status" value="1"/>
</dbReference>
<dbReference type="HOGENOM" id="CLU_017148_6_1_1"/>
<reference evidence="3" key="1">
    <citation type="journal article" date="2013" name="Nat. Commun.">
        <title>Whole-genome sequencing of Oryza brachyantha reveals mechanisms underlying Oryza genome evolution.</title>
        <authorList>
            <person name="Chen J."/>
            <person name="Huang Q."/>
            <person name="Gao D."/>
            <person name="Wang J."/>
            <person name="Lang Y."/>
            <person name="Liu T."/>
            <person name="Li B."/>
            <person name="Bai Z."/>
            <person name="Luis Goicoechea J."/>
            <person name="Liang C."/>
            <person name="Chen C."/>
            <person name="Zhang W."/>
            <person name="Sun S."/>
            <person name="Liao Y."/>
            <person name="Zhang X."/>
            <person name="Yang L."/>
            <person name="Song C."/>
            <person name="Wang M."/>
            <person name="Shi J."/>
            <person name="Liu G."/>
            <person name="Liu J."/>
            <person name="Zhou H."/>
            <person name="Zhou W."/>
            <person name="Yu Q."/>
            <person name="An N."/>
            <person name="Chen Y."/>
            <person name="Cai Q."/>
            <person name="Wang B."/>
            <person name="Liu B."/>
            <person name="Min J."/>
            <person name="Huang Y."/>
            <person name="Wu H."/>
            <person name="Li Z."/>
            <person name="Zhang Y."/>
            <person name="Yin Y."/>
            <person name="Song W."/>
            <person name="Jiang J."/>
            <person name="Jackson S.A."/>
            <person name="Wing R.A."/>
            <person name="Wang J."/>
            <person name="Chen M."/>
        </authorList>
    </citation>
    <scope>NUCLEOTIDE SEQUENCE [LARGE SCALE GENOMIC DNA]</scope>
    <source>
        <strain evidence="3">cv. IRGC 101232</strain>
    </source>
</reference>
<dbReference type="EnsemblPlants" id="OB07G23870.1">
    <property type="protein sequence ID" value="OB07G23870.1"/>
    <property type="gene ID" value="OB07G23870"/>
</dbReference>